<dbReference type="PANTHER" id="PTHR10353:SF36">
    <property type="entry name" value="LP05116P"/>
    <property type="match status" value="1"/>
</dbReference>
<keyword evidence="3" id="KW-0378">Hydrolase</keyword>
<reference evidence="7" key="1">
    <citation type="journal article" date="2023" name="Insect Mol. Biol.">
        <title>Genome sequencing provides insights into the evolution of gene families encoding plant cell wall-degrading enzymes in longhorned beetles.</title>
        <authorList>
            <person name="Shin N.R."/>
            <person name="Okamura Y."/>
            <person name="Kirsch R."/>
            <person name="Pauchet Y."/>
        </authorList>
    </citation>
    <scope>NUCLEOTIDE SEQUENCE</scope>
    <source>
        <strain evidence="7">AMC_N1</strain>
    </source>
</reference>
<dbReference type="PRINTS" id="PR00131">
    <property type="entry name" value="GLHYDRLASE1"/>
</dbReference>
<organism evidence="7 8">
    <name type="scientific">Aromia moschata</name>
    <dbReference type="NCBI Taxonomy" id="1265417"/>
    <lineage>
        <taxon>Eukaryota</taxon>
        <taxon>Metazoa</taxon>
        <taxon>Ecdysozoa</taxon>
        <taxon>Arthropoda</taxon>
        <taxon>Hexapoda</taxon>
        <taxon>Insecta</taxon>
        <taxon>Pterygota</taxon>
        <taxon>Neoptera</taxon>
        <taxon>Endopterygota</taxon>
        <taxon>Coleoptera</taxon>
        <taxon>Polyphaga</taxon>
        <taxon>Cucujiformia</taxon>
        <taxon>Chrysomeloidea</taxon>
        <taxon>Cerambycidae</taxon>
        <taxon>Cerambycinae</taxon>
        <taxon>Callichromatini</taxon>
        <taxon>Aromia</taxon>
    </lineage>
</organism>
<keyword evidence="5" id="KW-0326">Glycosidase</keyword>
<dbReference type="SUPFAM" id="SSF51445">
    <property type="entry name" value="(Trans)glycosidases"/>
    <property type="match status" value="1"/>
</dbReference>
<gene>
    <name evidence="7" type="ORF">NQ318_014872</name>
</gene>
<evidence type="ECO:0000256" key="6">
    <source>
        <dbReference type="RuleBase" id="RU003690"/>
    </source>
</evidence>
<evidence type="ECO:0008006" key="9">
    <source>
        <dbReference type="Google" id="ProtNLM"/>
    </source>
</evidence>
<comment type="caution">
    <text evidence="7">The sequence shown here is derived from an EMBL/GenBank/DDBJ whole genome shotgun (WGS) entry which is preliminary data.</text>
</comment>
<dbReference type="Proteomes" id="UP001162162">
    <property type="component" value="Unassembled WGS sequence"/>
</dbReference>
<evidence type="ECO:0000256" key="2">
    <source>
        <dbReference type="ARBA" id="ARBA00011738"/>
    </source>
</evidence>
<comment type="similarity">
    <text evidence="1 6">Belongs to the glycosyl hydrolase 1 family.</text>
</comment>
<keyword evidence="4" id="KW-0325">Glycoprotein</keyword>
<sequence>AWNVDGRGVSIWDTMCHNHPEAIADRSTGDVACESYYNYQADINILKNLGVDHYRFSISWTRLYPSGFINKTNPAGVNYYKNLIRLLRENNIEPVVTIHHWDLPQTLQDAGGWTNEFIVDIFADYARTCFELFGDEVKYWITVNEPFEYCHNGHGTGIFAPGLELSGTGEYWCAHNIIKGHAKVWHLYDEHFRATQKGKISLTVDSFWFEPASDSPKDKAAAERQLQFMAGWFLNPIFNGDYPKIMRERIAERSKLEGFRRSRLPRFTKEEIQYIKGTHDFLGYNYYTSFLAKNIPEPEIGQMSLENDARVKLYQPSNWESSSGPQFKITPWGLRKILKWLKDNYNNPKIFITENGVPLNEALDDSRRIGFIQSHLSNVRDAMEKDGVRVIAYTVWSLMDDFEWNSGYTYVLNSCITSLELLGNNFDSQKLKTIHKNIQGVQFEKN</sequence>
<evidence type="ECO:0000313" key="8">
    <source>
        <dbReference type="Proteomes" id="UP001162162"/>
    </source>
</evidence>
<dbReference type="InterPro" id="IPR001360">
    <property type="entry name" value="Glyco_hydro_1"/>
</dbReference>
<dbReference type="InterPro" id="IPR017853">
    <property type="entry name" value="GH"/>
</dbReference>
<keyword evidence="8" id="KW-1185">Reference proteome</keyword>
<dbReference type="Pfam" id="PF00232">
    <property type="entry name" value="Glyco_hydro_1"/>
    <property type="match status" value="1"/>
</dbReference>
<evidence type="ECO:0000256" key="4">
    <source>
        <dbReference type="ARBA" id="ARBA00023180"/>
    </source>
</evidence>
<dbReference type="Gene3D" id="3.20.20.80">
    <property type="entry name" value="Glycosidases"/>
    <property type="match status" value="1"/>
</dbReference>
<name>A0AAV8YVS5_9CUCU</name>
<dbReference type="EMBL" id="JAPWTK010000044">
    <property type="protein sequence ID" value="KAJ8954765.1"/>
    <property type="molecule type" value="Genomic_DNA"/>
</dbReference>
<dbReference type="GO" id="GO:0005975">
    <property type="term" value="P:carbohydrate metabolic process"/>
    <property type="evidence" value="ECO:0007669"/>
    <property type="project" value="InterPro"/>
</dbReference>
<dbReference type="AlphaFoldDB" id="A0AAV8YVS5"/>
<protein>
    <recommendedName>
        <fullName evidence="9">Lactase-phlorizin hydrolase</fullName>
    </recommendedName>
</protein>
<dbReference type="FunFam" id="3.20.20.80:FF:000013">
    <property type="entry name" value="lactase-phlorizin hydrolase"/>
    <property type="match status" value="1"/>
</dbReference>
<accession>A0AAV8YVS5</accession>
<evidence type="ECO:0000256" key="5">
    <source>
        <dbReference type="ARBA" id="ARBA00023295"/>
    </source>
</evidence>
<dbReference type="PANTHER" id="PTHR10353">
    <property type="entry name" value="GLYCOSYL HYDROLASE"/>
    <property type="match status" value="1"/>
</dbReference>
<dbReference type="GO" id="GO:0008422">
    <property type="term" value="F:beta-glucosidase activity"/>
    <property type="evidence" value="ECO:0007669"/>
    <property type="project" value="TreeGrafter"/>
</dbReference>
<evidence type="ECO:0000313" key="7">
    <source>
        <dbReference type="EMBL" id="KAJ8954765.1"/>
    </source>
</evidence>
<evidence type="ECO:0000256" key="1">
    <source>
        <dbReference type="ARBA" id="ARBA00010838"/>
    </source>
</evidence>
<feature type="non-terminal residue" evidence="7">
    <location>
        <position position="1"/>
    </location>
</feature>
<comment type="subunit">
    <text evidence="2">Homodimer.</text>
</comment>
<proteinExistence type="inferred from homology"/>
<evidence type="ECO:0000256" key="3">
    <source>
        <dbReference type="ARBA" id="ARBA00022801"/>
    </source>
</evidence>